<protein>
    <submittedName>
        <fullName evidence="5">Uncharacterized protein</fullName>
    </submittedName>
</protein>
<feature type="domain" description="Choice-of-anchor A" evidence="4">
    <location>
        <begin position="68"/>
        <end position="334"/>
    </location>
</feature>
<dbReference type="OrthoDB" id="4329128at2"/>
<dbReference type="HOGENOM" id="CLU_342500_0_0_11"/>
<evidence type="ECO:0000259" key="4">
    <source>
        <dbReference type="Pfam" id="PF20597"/>
    </source>
</evidence>
<dbReference type="PATRIC" id="fig|1348663.4.peg.5975"/>
<name>A0A066YVA3_9ACTN</name>
<feature type="compositionally biased region" description="Basic and acidic residues" evidence="1">
    <location>
        <begin position="497"/>
        <end position="506"/>
    </location>
</feature>
<feature type="region of interest" description="Disordered" evidence="1">
    <location>
        <begin position="677"/>
        <end position="759"/>
    </location>
</feature>
<proteinExistence type="predicted"/>
<dbReference type="eggNOG" id="ENOG50320W6">
    <property type="taxonomic scope" value="Bacteria"/>
</dbReference>
<feature type="chain" id="PRO_5001631951" evidence="2">
    <location>
        <begin position="33"/>
        <end position="827"/>
    </location>
</feature>
<feature type="region of interest" description="Disordered" evidence="1">
    <location>
        <begin position="352"/>
        <end position="509"/>
    </location>
</feature>
<dbReference type="InterPro" id="IPR036365">
    <property type="entry name" value="PGBD-like_sf"/>
</dbReference>
<evidence type="ECO:0000313" key="6">
    <source>
        <dbReference type="Proteomes" id="UP000027178"/>
    </source>
</evidence>
<dbReference type="InterPro" id="IPR002477">
    <property type="entry name" value="Peptidoglycan-bd-like"/>
</dbReference>
<sequence>MKIGTKNLDRISAPLAVAACTGILLTGSTAHAADPASGSGRSASCPTPGQFPPIGHDPKFTDGNVALFAGGSYSVDGGGAEAEGLLVVGGDASFAKNPGGVFNVGRAGAGSGILPAGGELMLAVGGRISVAKGTTVDVGAGLFTGPGYGGTVQAGGAVDGQGAVNTNGGDLRPGLGADRALAPYTGFAATVREQSSQLGALPPTGTAKASGGSVTFRSTGPSRGKLQVFEIAGADLDGASTFVFENIPADASVLVNVTGPHPVSVSPMAVGYNGERVDVYSSAHFGEAAAKVLYNLRETPQLTLGGGGNFIGSLLAPKASADLTASTNGRLYVGGDVKMHGSGNETHNYPWTGTPVFDCTPAPAPPPSAPASPAPTPSGSAPATPTAPPPAGPRRAAPRRPPPPRQAAGRKPVRHPRTAARPGHLAGLHRLHRHLRAGRNRRGGPGRRRGDRGGHPAPPRLRPLVRTWAACGPRPPGQRPGGAPDRVRTRAGPPPRVRADRRRDGPCSRAVPLLPDPRCPLPIARCLFPSPDSTRSLPRLGPERHAVPSLHLRRPAARAPRGLRRAAAPVRADLDGPAVRAARPPGGHPDAAAAVPPARALPPTTGRAGRVHARTGPAGRRPGAHRRRPWTLRRTAVALASSGVLAVCGCGLGAALLAPAHTDRAVPAPLAVTFATEPPAAPSSPAPSSPAPGTTARPSDPPSSAAPHRTPPRSTTAPAPTTAPPPPAAVPVTTPPTPAATRPATPGSSPSAPVLRFGDSGPQVRRLQLRLLELACYPPPFPRVSGTFDDWTQAVLTSFQRRAGIRGEDGVFGPATRAAVDAAAPHC</sequence>
<feature type="signal peptide" evidence="2">
    <location>
        <begin position="1"/>
        <end position="32"/>
    </location>
</feature>
<evidence type="ECO:0000256" key="2">
    <source>
        <dbReference type="SAM" id="SignalP"/>
    </source>
</evidence>
<feature type="domain" description="Peptidoglycan binding-like" evidence="3">
    <location>
        <begin position="760"/>
        <end position="819"/>
    </location>
</feature>
<dbReference type="InterPro" id="IPR026588">
    <property type="entry name" value="Choice_anch_A"/>
</dbReference>
<evidence type="ECO:0000313" key="5">
    <source>
        <dbReference type="EMBL" id="KDN82021.1"/>
    </source>
</evidence>
<dbReference type="Proteomes" id="UP000027178">
    <property type="component" value="Unassembled WGS sequence"/>
</dbReference>
<keyword evidence="2" id="KW-0732">Signal</keyword>
<dbReference type="SUPFAM" id="SSF47090">
    <property type="entry name" value="PGBD-like"/>
    <property type="match status" value="1"/>
</dbReference>
<organism evidence="5 6">
    <name type="scientific">Kitasatospora cheerisanensis KCTC 2395</name>
    <dbReference type="NCBI Taxonomy" id="1348663"/>
    <lineage>
        <taxon>Bacteria</taxon>
        <taxon>Bacillati</taxon>
        <taxon>Actinomycetota</taxon>
        <taxon>Actinomycetes</taxon>
        <taxon>Kitasatosporales</taxon>
        <taxon>Streptomycetaceae</taxon>
        <taxon>Kitasatospora</taxon>
    </lineage>
</organism>
<feature type="region of interest" description="Disordered" evidence="1">
    <location>
        <begin position="575"/>
        <end position="629"/>
    </location>
</feature>
<dbReference type="NCBIfam" id="TIGR04215">
    <property type="entry name" value="choice_anch_A"/>
    <property type="match status" value="1"/>
</dbReference>
<reference evidence="5 6" key="1">
    <citation type="submission" date="2014-05" db="EMBL/GenBank/DDBJ databases">
        <title>Draft Genome Sequence of Kitasatospora cheerisanensis KCTC 2395.</title>
        <authorList>
            <person name="Nam D.H."/>
        </authorList>
    </citation>
    <scope>NUCLEOTIDE SEQUENCE [LARGE SCALE GENOMIC DNA]</scope>
    <source>
        <strain evidence="5 6">KCTC 2395</strain>
    </source>
</reference>
<feature type="compositionally biased region" description="Pro residues" evidence="1">
    <location>
        <begin position="679"/>
        <end position="690"/>
    </location>
</feature>
<feature type="compositionally biased region" description="Low complexity" evidence="1">
    <location>
        <begin position="696"/>
        <end position="720"/>
    </location>
</feature>
<dbReference type="Pfam" id="PF01471">
    <property type="entry name" value="PG_binding_1"/>
    <property type="match status" value="1"/>
</dbReference>
<dbReference type="Gene3D" id="1.10.101.10">
    <property type="entry name" value="PGBD-like superfamily/PGBD"/>
    <property type="match status" value="1"/>
</dbReference>
<feature type="compositionally biased region" description="Low complexity" evidence="1">
    <location>
        <begin position="739"/>
        <end position="754"/>
    </location>
</feature>
<feature type="compositionally biased region" description="Low complexity" evidence="1">
    <location>
        <begin position="580"/>
        <end position="603"/>
    </location>
</feature>
<feature type="compositionally biased region" description="Pro residues" evidence="1">
    <location>
        <begin position="362"/>
        <end position="376"/>
    </location>
</feature>
<comment type="caution">
    <text evidence="5">The sequence shown here is derived from an EMBL/GenBank/DDBJ whole genome shotgun (WGS) entry which is preliminary data.</text>
</comment>
<dbReference type="InterPro" id="IPR036366">
    <property type="entry name" value="PGBDSf"/>
</dbReference>
<dbReference type="AlphaFoldDB" id="A0A066YVA3"/>
<dbReference type="EMBL" id="JNBY01000126">
    <property type="protein sequence ID" value="KDN82021.1"/>
    <property type="molecule type" value="Genomic_DNA"/>
</dbReference>
<dbReference type="Pfam" id="PF20597">
    <property type="entry name" value="pAdhesive_15"/>
    <property type="match status" value="1"/>
</dbReference>
<feature type="compositionally biased region" description="Basic residues" evidence="1">
    <location>
        <begin position="427"/>
        <end position="450"/>
    </location>
</feature>
<dbReference type="RefSeq" id="WP_051653563.1">
    <property type="nucleotide sequence ID" value="NZ_KK853997.1"/>
</dbReference>
<evidence type="ECO:0000259" key="3">
    <source>
        <dbReference type="Pfam" id="PF01471"/>
    </source>
</evidence>
<keyword evidence="6" id="KW-1185">Reference proteome</keyword>
<accession>A0A066YVA3</accession>
<feature type="region of interest" description="Disordered" evidence="1">
    <location>
        <begin position="197"/>
        <end position="219"/>
    </location>
</feature>
<gene>
    <name evidence="5" type="ORF">KCH_61750</name>
</gene>
<feature type="region of interest" description="Disordered" evidence="1">
    <location>
        <begin position="35"/>
        <end position="56"/>
    </location>
</feature>
<feature type="compositionally biased region" description="Pro residues" evidence="1">
    <location>
        <begin position="721"/>
        <end position="738"/>
    </location>
</feature>
<evidence type="ECO:0000256" key="1">
    <source>
        <dbReference type="SAM" id="MobiDB-lite"/>
    </source>
</evidence>